<proteinExistence type="inferred from homology"/>
<dbReference type="EC" id="3.2.1.52" evidence="11"/>
<evidence type="ECO:0000256" key="6">
    <source>
        <dbReference type="ARBA" id="ARBA00022984"/>
    </source>
</evidence>
<dbReference type="PANTHER" id="PTHR30480:SF13">
    <property type="entry name" value="BETA-HEXOSAMINIDASE"/>
    <property type="match status" value="1"/>
</dbReference>
<comment type="caution">
    <text evidence="13">The sequence shown here is derived from an EMBL/GenBank/DDBJ whole genome shotgun (WGS) entry which is preliminary data.</text>
</comment>
<evidence type="ECO:0000256" key="11">
    <source>
        <dbReference type="HAMAP-Rule" id="MF_00364"/>
    </source>
</evidence>
<gene>
    <name evidence="11" type="primary">nagZ</name>
    <name evidence="13" type="ORF">EGC76_11145</name>
</gene>
<dbReference type="InterPro" id="IPR022956">
    <property type="entry name" value="Beta_hexosaminidase_bac"/>
</dbReference>
<evidence type="ECO:0000313" key="14">
    <source>
        <dbReference type="Proteomes" id="UP000288789"/>
    </source>
</evidence>
<evidence type="ECO:0000256" key="2">
    <source>
        <dbReference type="ARBA" id="ARBA00022490"/>
    </source>
</evidence>
<comment type="pathway">
    <text evidence="10 11">Cell wall biogenesis; peptidoglycan recycling.</text>
</comment>
<keyword evidence="14" id="KW-1185">Reference proteome</keyword>
<dbReference type="GO" id="GO:0071555">
    <property type="term" value="P:cell wall organization"/>
    <property type="evidence" value="ECO:0007669"/>
    <property type="project" value="UniProtKB-KW"/>
</dbReference>
<dbReference type="InterPro" id="IPR036962">
    <property type="entry name" value="Glyco_hydro_3_N_sf"/>
</dbReference>
<feature type="binding site" evidence="11">
    <location>
        <position position="134"/>
    </location>
    <ligand>
        <name>substrate</name>
    </ligand>
</feature>
<feature type="binding site" evidence="11">
    <location>
        <position position="62"/>
    </location>
    <ligand>
        <name>substrate</name>
    </ligand>
</feature>
<keyword evidence="9 11" id="KW-0961">Cell wall biogenesis/degradation</keyword>
<dbReference type="PANTHER" id="PTHR30480">
    <property type="entry name" value="BETA-HEXOSAMINIDASE-RELATED"/>
    <property type="match status" value="1"/>
</dbReference>
<sequence length="347" mass="37988">MTAVMIDLTGHELTAEERELLAHPAVGGVILFSRNFHDIEQLVELVRQTRAAARNPLIIAVDHEGGRVQRFKDGFSKIPAMADILVKASNDEQALHWAQEMGWLMATEVLAMDIDISFAPVLDINGISEVIGNRAFATEAKQIIPVARAFIRGMHQAGMKATGKHFPGHGSVRADSHIEIPIDERSWNEILETDLPPFIELASSLDAMMPAHVIYPAVDDKPAGFSHYWLQDILRAQLQFKGIIFSDDLGMAGATVAGSMTDRAYAALDAGCDMVLVCNDRAGAIEVIEAIEPRLAQLNKQQERCYQQLAKPAGMTLSVLHNHPRWHAAQAILAEMASEIGSESTDS</sequence>
<dbReference type="NCBIfam" id="NF003740">
    <property type="entry name" value="PRK05337.1"/>
    <property type="match status" value="1"/>
</dbReference>
<feature type="site" description="Important for catalytic activity" evidence="11">
    <location>
        <position position="175"/>
    </location>
</feature>
<comment type="similarity">
    <text evidence="11">Belongs to the glycosyl hydrolase 3 family. NagZ subfamily.</text>
</comment>
<dbReference type="GO" id="GO:0051301">
    <property type="term" value="P:cell division"/>
    <property type="evidence" value="ECO:0007669"/>
    <property type="project" value="UniProtKB-KW"/>
</dbReference>
<dbReference type="InterPro" id="IPR019800">
    <property type="entry name" value="Glyco_hydro_3_AS"/>
</dbReference>
<feature type="domain" description="Glycoside hydrolase family 3 N-terminal" evidence="12">
    <location>
        <begin position="12"/>
        <end position="305"/>
    </location>
</feature>
<dbReference type="Proteomes" id="UP000288789">
    <property type="component" value="Unassembled WGS sequence"/>
</dbReference>
<dbReference type="GO" id="GO:0004563">
    <property type="term" value="F:beta-N-acetylhexosaminidase activity"/>
    <property type="evidence" value="ECO:0007669"/>
    <property type="project" value="UniProtKB-UniRule"/>
</dbReference>
<keyword evidence="3 11" id="KW-0132">Cell division</keyword>
<keyword evidence="6 11" id="KW-0573">Peptidoglycan synthesis</keyword>
<evidence type="ECO:0000259" key="12">
    <source>
        <dbReference type="Pfam" id="PF00933"/>
    </source>
</evidence>
<dbReference type="SUPFAM" id="SSF51445">
    <property type="entry name" value="(Trans)glycosidases"/>
    <property type="match status" value="1"/>
</dbReference>
<dbReference type="InterPro" id="IPR050226">
    <property type="entry name" value="NagZ_Beta-hexosaminidase"/>
</dbReference>
<dbReference type="RefSeq" id="WP_128353085.1">
    <property type="nucleotide sequence ID" value="NZ_JBLXIM010000006.1"/>
</dbReference>
<dbReference type="FunFam" id="3.20.20.300:FF:000001">
    <property type="entry name" value="Beta-hexosaminidase"/>
    <property type="match status" value="1"/>
</dbReference>
<dbReference type="GO" id="GO:0005975">
    <property type="term" value="P:carbohydrate metabolic process"/>
    <property type="evidence" value="ECO:0007669"/>
    <property type="project" value="InterPro"/>
</dbReference>
<dbReference type="UniPathway" id="UPA00544"/>
<evidence type="ECO:0000313" key="13">
    <source>
        <dbReference type="EMBL" id="RWU08746.1"/>
    </source>
</evidence>
<evidence type="ECO:0000256" key="9">
    <source>
        <dbReference type="ARBA" id="ARBA00023316"/>
    </source>
</evidence>
<dbReference type="OrthoDB" id="9786661at2"/>
<dbReference type="AlphaFoldDB" id="A0A443YXP5"/>
<comment type="subcellular location">
    <subcellularLocation>
        <location evidence="11">Cytoplasm</location>
    </subcellularLocation>
</comment>
<feature type="binding site" evidence="11">
    <location>
        <begin position="164"/>
        <end position="165"/>
    </location>
    <ligand>
        <name>substrate</name>
    </ligand>
</feature>
<dbReference type="PROSITE" id="PS00775">
    <property type="entry name" value="GLYCOSYL_HYDROL_F3"/>
    <property type="match status" value="1"/>
</dbReference>
<dbReference type="Gene3D" id="3.20.20.300">
    <property type="entry name" value="Glycoside hydrolase, family 3, N-terminal domain"/>
    <property type="match status" value="1"/>
</dbReference>
<keyword evidence="5 11" id="KW-0133">Cell shape</keyword>
<keyword evidence="4 11" id="KW-0378">Hydrolase</keyword>
<evidence type="ECO:0000256" key="8">
    <source>
        <dbReference type="ARBA" id="ARBA00023306"/>
    </source>
</evidence>
<dbReference type="GO" id="GO:0005737">
    <property type="term" value="C:cytoplasm"/>
    <property type="evidence" value="ECO:0007669"/>
    <property type="project" value="UniProtKB-SubCell"/>
</dbReference>
<protein>
    <recommendedName>
        <fullName evidence="11">Beta-hexosaminidase</fullName>
        <ecNumber evidence="11">3.2.1.52</ecNumber>
    </recommendedName>
    <alternativeName>
        <fullName evidence="11">Beta-N-acetylhexosaminidase</fullName>
    </alternativeName>
    <alternativeName>
        <fullName evidence="11">N-acetyl-beta-glucosaminidase</fullName>
    </alternativeName>
</protein>
<evidence type="ECO:0000256" key="7">
    <source>
        <dbReference type="ARBA" id="ARBA00023295"/>
    </source>
</evidence>
<dbReference type="Pfam" id="PF00933">
    <property type="entry name" value="Glyco_hydro_3"/>
    <property type="match status" value="1"/>
</dbReference>
<feature type="binding site" evidence="11">
    <location>
        <position position="70"/>
    </location>
    <ligand>
        <name>substrate</name>
    </ligand>
</feature>
<dbReference type="HAMAP" id="MF_00364">
    <property type="entry name" value="NagZ"/>
    <property type="match status" value="1"/>
</dbReference>
<name>A0A443YXP5_9GAMM</name>
<evidence type="ECO:0000256" key="1">
    <source>
        <dbReference type="ARBA" id="ARBA00001231"/>
    </source>
</evidence>
<evidence type="ECO:0000256" key="10">
    <source>
        <dbReference type="ARBA" id="ARBA00037880"/>
    </source>
</evidence>
<comment type="function">
    <text evidence="11">Plays a role in peptidoglycan recycling by cleaving the terminal beta-1,4-linked N-acetylglucosamine (GlcNAc) from peptide-linked peptidoglycan fragments, giving rise to free GlcNAc, anhydro-N-acetylmuramic acid and anhydro-N-acetylmuramic acid-linked peptides.</text>
</comment>
<keyword evidence="8 11" id="KW-0131">Cell cycle</keyword>
<keyword evidence="7 11" id="KW-0326">Glycosidase</keyword>
<accession>A0A443YXP5</accession>
<evidence type="ECO:0000256" key="3">
    <source>
        <dbReference type="ARBA" id="ARBA00022618"/>
    </source>
</evidence>
<evidence type="ECO:0000256" key="5">
    <source>
        <dbReference type="ARBA" id="ARBA00022960"/>
    </source>
</evidence>
<dbReference type="GO" id="GO:0008360">
    <property type="term" value="P:regulation of cell shape"/>
    <property type="evidence" value="ECO:0007669"/>
    <property type="project" value="UniProtKB-KW"/>
</dbReference>
<dbReference type="GO" id="GO:0009252">
    <property type="term" value="P:peptidoglycan biosynthetic process"/>
    <property type="evidence" value="ECO:0007669"/>
    <property type="project" value="UniProtKB-KW"/>
</dbReference>
<dbReference type="InterPro" id="IPR001764">
    <property type="entry name" value="Glyco_hydro_3_N"/>
</dbReference>
<dbReference type="GO" id="GO:0009254">
    <property type="term" value="P:peptidoglycan turnover"/>
    <property type="evidence" value="ECO:0007669"/>
    <property type="project" value="UniProtKB-UniRule"/>
</dbReference>
<dbReference type="InterPro" id="IPR017853">
    <property type="entry name" value="GH"/>
</dbReference>
<feature type="active site" description="Proton donor/acceptor" evidence="11">
    <location>
        <position position="177"/>
    </location>
</feature>
<dbReference type="EMBL" id="RSFE01000011">
    <property type="protein sequence ID" value="RWU08746.1"/>
    <property type="molecule type" value="Genomic_DNA"/>
</dbReference>
<reference evidence="13 14" key="1">
    <citation type="submission" date="2018-12" db="EMBL/GenBank/DDBJ databases">
        <authorList>
            <person name="Li A."/>
            <person name="Zhang M."/>
            <person name="Zhu H."/>
        </authorList>
    </citation>
    <scope>NUCLEOTIDE SEQUENCE [LARGE SCALE GENOMIC DNA]</scope>
    <source>
        <strain evidence="13 14">R04H25</strain>
    </source>
</reference>
<evidence type="ECO:0000256" key="4">
    <source>
        <dbReference type="ARBA" id="ARBA00022801"/>
    </source>
</evidence>
<comment type="catalytic activity">
    <reaction evidence="1 11">
        <text>Hydrolysis of terminal non-reducing N-acetyl-D-hexosamine residues in N-acetyl-beta-D-hexosaminides.</text>
        <dbReference type="EC" id="3.2.1.52"/>
    </reaction>
</comment>
<keyword evidence="2 11" id="KW-0963">Cytoplasm</keyword>
<organism evidence="13 14">
    <name type="scientific">Pseudidiomarina gelatinasegens</name>
    <dbReference type="NCBI Taxonomy" id="2487740"/>
    <lineage>
        <taxon>Bacteria</taxon>
        <taxon>Pseudomonadati</taxon>
        <taxon>Pseudomonadota</taxon>
        <taxon>Gammaproteobacteria</taxon>
        <taxon>Alteromonadales</taxon>
        <taxon>Idiomarinaceae</taxon>
        <taxon>Pseudidiomarina</taxon>
    </lineage>
</organism>
<feature type="active site" description="Nucleophile" evidence="11">
    <location>
        <position position="247"/>
    </location>
</feature>